<dbReference type="Gene3D" id="3.40.50.880">
    <property type="match status" value="1"/>
</dbReference>
<dbReference type="OrthoDB" id="9800974at2"/>
<dbReference type="SUPFAM" id="SSF51445">
    <property type="entry name" value="(Trans)glycosidases"/>
    <property type="match status" value="1"/>
</dbReference>
<evidence type="ECO:0000259" key="9">
    <source>
        <dbReference type="Pfam" id="PF08532"/>
    </source>
</evidence>
<dbReference type="Pfam" id="PF08532">
    <property type="entry name" value="Glyco_hydro_42M"/>
    <property type="match status" value="1"/>
</dbReference>
<proteinExistence type="inferred from homology"/>
<dbReference type="InterPro" id="IPR013738">
    <property type="entry name" value="Beta_galactosidase_Trimer"/>
</dbReference>
<organism evidence="10 11">
    <name type="scientific">Hungatella hathewayi WAL-18680</name>
    <dbReference type="NCBI Taxonomy" id="742737"/>
    <lineage>
        <taxon>Bacteria</taxon>
        <taxon>Bacillati</taxon>
        <taxon>Bacillota</taxon>
        <taxon>Clostridia</taxon>
        <taxon>Lachnospirales</taxon>
        <taxon>Lachnospiraceae</taxon>
        <taxon>Hungatella</taxon>
    </lineage>
</organism>
<dbReference type="CDD" id="cd03143">
    <property type="entry name" value="A4_beta-galactosidase_middle_domain"/>
    <property type="match status" value="1"/>
</dbReference>
<dbReference type="GO" id="GO:0005975">
    <property type="term" value="P:carbohydrate metabolic process"/>
    <property type="evidence" value="ECO:0007669"/>
    <property type="project" value="InterPro"/>
</dbReference>
<evidence type="ECO:0000256" key="4">
    <source>
        <dbReference type="ARBA" id="ARBA00022723"/>
    </source>
</evidence>
<dbReference type="HOGENOM" id="CLU_023100_0_0_9"/>
<evidence type="ECO:0000256" key="7">
    <source>
        <dbReference type="ARBA" id="ARBA00023295"/>
    </source>
</evidence>
<name>G5IHD3_9FIRM</name>
<evidence type="ECO:0000256" key="5">
    <source>
        <dbReference type="ARBA" id="ARBA00022801"/>
    </source>
</evidence>
<accession>G5IHD3</accession>
<dbReference type="EMBL" id="ADLN01000076">
    <property type="protein sequence ID" value="EHI59098.1"/>
    <property type="molecule type" value="Genomic_DNA"/>
</dbReference>
<evidence type="ECO:0000259" key="8">
    <source>
        <dbReference type="Pfam" id="PF02449"/>
    </source>
</evidence>
<protein>
    <recommendedName>
        <fullName evidence="3">beta-galactosidase</fullName>
        <ecNumber evidence="3">3.2.1.23</ecNumber>
    </recommendedName>
</protein>
<comment type="catalytic activity">
    <reaction evidence="1">
        <text>Hydrolysis of terminal non-reducing beta-D-galactose residues in beta-D-galactosides.</text>
        <dbReference type="EC" id="3.2.1.23"/>
    </reaction>
</comment>
<dbReference type="EC" id="3.2.1.23" evidence="3"/>
<evidence type="ECO:0000256" key="3">
    <source>
        <dbReference type="ARBA" id="ARBA00012756"/>
    </source>
</evidence>
<keyword evidence="7" id="KW-0326">Glycosidase</keyword>
<dbReference type="InterPro" id="IPR013529">
    <property type="entry name" value="Glyco_hydro_42_N"/>
</dbReference>
<evidence type="ECO:0000256" key="6">
    <source>
        <dbReference type="ARBA" id="ARBA00022833"/>
    </source>
</evidence>
<keyword evidence="11" id="KW-1185">Reference proteome</keyword>
<dbReference type="Pfam" id="PF02449">
    <property type="entry name" value="Glyco_hydro_42"/>
    <property type="match status" value="1"/>
</dbReference>
<dbReference type="Proteomes" id="UP000005384">
    <property type="component" value="Unassembled WGS sequence"/>
</dbReference>
<evidence type="ECO:0000313" key="10">
    <source>
        <dbReference type="EMBL" id="EHI59098.1"/>
    </source>
</evidence>
<keyword evidence="5" id="KW-0378">Hydrolase</keyword>
<feature type="domain" description="Beta-galactosidase trimerisation" evidence="9">
    <location>
        <begin position="436"/>
        <end position="581"/>
    </location>
</feature>
<dbReference type="PANTHER" id="PTHR36447:SF2">
    <property type="entry name" value="BETA-GALACTOSIDASE YESZ"/>
    <property type="match status" value="1"/>
</dbReference>
<comment type="similarity">
    <text evidence="2">Belongs to the glycosyl hydrolase 42 family.</text>
</comment>
<dbReference type="RefSeq" id="WP_006780889.1">
    <property type="nucleotide sequence ID" value="NZ_CP040506.1"/>
</dbReference>
<dbReference type="GO" id="GO:0046872">
    <property type="term" value="F:metal ion binding"/>
    <property type="evidence" value="ECO:0007669"/>
    <property type="project" value="UniProtKB-KW"/>
</dbReference>
<comment type="caution">
    <text evidence="10">The sequence shown here is derived from an EMBL/GenBank/DDBJ whole genome shotgun (WGS) entry which is preliminary data.</text>
</comment>
<dbReference type="AlphaFoldDB" id="G5IHD3"/>
<dbReference type="Gene3D" id="3.20.20.80">
    <property type="entry name" value="Glycosidases"/>
    <property type="match status" value="1"/>
</dbReference>
<keyword evidence="6" id="KW-0862">Zinc</keyword>
<dbReference type="GO" id="GO:0009341">
    <property type="term" value="C:beta-galactosidase complex"/>
    <property type="evidence" value="ECO:0007669"/>
    <property type="project" value="InterPro"/>
</dbReference>
<evidence type="ECO:0000256" key="2">
    <source>
        <dbReference type="ARBA" id="ARBA00005940"/>
    </source>
</evidence>
<dbReference type="SUPFAM" id="SSF52317">
    <property type="entry name" value="Class I glutamine amidotransferase-like"/>
    <property type="match status" value="1"/>
</dbReference>
<dbReference type="PATRIC" id="fig|742737.3.peg.2910"/>
<sequence>MTKIPMQLPYGAVYFRKSNPPREDWERDYAQASRDGYNIFRHWFMWGAIETAPGVYDWEDYDRQMELGERYDIKAIIAEMTTCVPEWVFTRYPEALCENADGRKSKSEMSVSCSVGGFYEGVCLDTAIGRELTGNFLEALAKRYKGHPSLLGYDVWNECNYSHDYCYCKDTKQMFRAWLKERYGTLEVLKEAWHRYSLTSWEEVQPPPKLALYTECNDWLLFRKEQAYRQMKWKTERLRAADPDCLITAHGTAQSLENMALGGSDEWMAGEQVEVYGLTFVQSRKGNEAYKQWGALDLTRSGARGKDFWHAESQGGPLWYQPQVVGRPREDGRITEPEDIRQWNLTSLAGGARGILCPRWRPLLDGPLFGAFGAYGMDGLPTPRSEMASRMAKWANAPEQGELLAAAPVQGEIGILVVPETQRGTLLLSQFGAKDSYSAAVTGAYRGFLELGYQPDFVHIDDLEQYRKVYLPLPVMLEEKTAKRLADWVERGGILFSEGCPGYLDGQCHVGTVQPNLGLDKVFGVREVDVEFIQDILQDETISWEGRPFYGGEYLQTYRTEGAQVMIEGNIGQALAEGKDAQTLTKGKDCQALTEGTDTQALAVENRYGLGTAFLMGTSPALGYENHPCEEQREMFRWIAGKMGLEAHAACDNPKVRARIQTDGEHVFLWLINESREGQSTKVNLGKNYDCTGVERLYWQGGTIAVADGEIRAELEGRNAVVAKLTRRE</sequence>
<gene>
    <name evidence="10" type="ORF">HMPREF9473_02911</name>
</gene>
<keyword evidence="4" id="KW-0479">Metal-binding</keyword>
<reference evidence="10 11" key="1">
    <citation type="submission" date="2011-08" db="EMBL/GenBank/DDBJ databases">
        <title>The Genome Sequence of Clostridium hathewayi WAL-18680.</title>
        <authorList>
            <consortium name="The Broad Institute Genome Sequencing Platform"/>
            <person name="Earl A."/>
            <person name="Ward D."/>
            <person name="Feldgarden M."/>
            <person name="Gevers D."/>
            <person name="Finegold S.M."/>
            <person name="Summanen P.H."/>
            <person name="Molitoris D.R."/>
            <person name="Song M."/>
            <person name="Daigneault M."/>
            <person name="Allen-Vercoe E."/>
            <person name="Young S.K."/>
            <person name="Zeng Q."/>
            <person name="Gargeya S."/>
            <person name="Fitzgerald M."/>
            <person name="Haas B."/>
            <person name="Abouelleil A."/>
            <person name="Alvarado L."/>
            <person name="Arachchi H.M."/>
            <person name="Berlin A."/>
            <person name="Brown A."/>
            <person name="Chapman S.B."/>
            <person name="Chen Z."/>
            <person name="Dunbar C."/>
            <person name="Freedman E."/>
            <person name="Gearin G."/>
            <person name="Gellesch M."/>
            <person name="Goldberg J."/>
            <person name="Griggs A."/>
            <person name="Gujja S."/>
            <person name="Heiman D."/>
            <person name="Howarth C."/>
            <person name="Larson L."/>
            <person name="Lui A."/>
            <person name="MacDonald P.J.P."/>
            <person name="Montmayeur A."/>
            <person name="Murphy C."/>
            <person name="Neiman D."/>
            <person name="Pearson M."/>
            <person name="Priest M."/>
            <person name="Roberts A."/>
            <person name="Saif S."/>
            <person name="Shea T."/>
            <person name="Shenoy N."/>
            <person name="Sisk P."/>
            <person name="Stolte C."/>
            <person name="Sykes S."/>
            <person name="Wortman J."/>
            <person name="Nusbaum C."/>
            <person name="Birren B."/>
        </authorList>
    </citation>
    <scope>NUCLEOTIDE SEQUENCE [LARGE SCALE GENOMIC DNA]</scope>
    <source>
        <strain evidence="10 11">WAL-18680</strain>
    </source>
</reference>
<dbReference type="GO" id="GO:0004565">
    <property type="term" value="F:beta-galactosidase activity"/>
    <property type="evidence" value="ECO:0007669"/>
    <property type="project" value="UniProtKB-EC"/>
</dbReference>
<dbReference type="PANTHER" id="PTHR36447">
    <property type="entry name" value="BETA-GALACTOSIDASE GANA"/>
    <property type="match status" value="1"/>
</dbReference>
<feature type="domain" description="Glycoside hydrolase family 42 N-terminal" evidence="8">
    <location>
        <begin position="21"/>
        <end position="361"/>
    </location>
</feature>
<evidence type="ECO:0000313" key="11">
    <source>
        <dbReference type="Proteomes" id="UP000005384"/>
    </source>
</evidence>
<dbReference type="InterPro" id="IPR029062">
    <property type="entry name" value="Class_I_gatase-like"/>
</dbReference>
<dbReference type="InterPro" id="IPR017853">
    <property type="entry name" value="GH"/>
</dbReference>
<evidence type="ECO:0000256" key="1">
    <source>
        <dbReference type="ARBA" id="ARBA00001412"/>
    </source>
</evidence>
<dbReference type="InterPro" id="IPR003476">
    <property type="entry name" value="Glyco_hydro_42"/>
</dbReference>